<accession>A0A1Y2SJD5</accession>
<evidence type="ECO:0000256" key="1">
    <source>
        <dbReference type="ARBA" id="ARBA00004141"/>
    </source>
</evidence>
<reference evidence="7 8" key="1">
    <citation type="submission" date="2017-01" db="EMBL/GenBank/DDBJ databases">
        <title>Deconstructing symbiosis and pathogenesis requirements using a combined genomic-metabolomic approach.</title>
        <authorList>
            <person name="Tobias N.J."/>
            <person name="Wolff H."/>
            <person name="Djahanschiri B."/>
            <person name="Ebersberger I."/>
            <person name="Bode H.B."/>
        </authorList>
    </citation>
    <scope>NUCLEOTIDE SEQUENCE [LARGE SCALE GENOMIC DNA]</scope>
    <source>
        <strain evidence="7 8">DSM 4764</strain>
    </source>
</reference>
<dbReference type="PANTHER" id="PTHR43701:SF2">
    <property type="entry name" value="MEMBRANE TRANSPORTER PROTEIN YJNA-RELATED"/>
    <property type="match status" value="1"/>
</dbReference>
<feature type="transmembrane region" description="Helical" evidence="6">
    <location>
        <begin position="34"/>
        <end position="53"/>
    </location>
</feature>
<dbReference type="OrthoDB" id="6453851at2"/>
<evidence type="ECO:0000313" key="7">
    <source>
        <dbReference type="EMBL" id="OTA18134.1"/>
    </source>
</evidence>
<protein>
    <recommendedName>
        <fullName evidence="6">Probable membrane transporter protein</fullName>
    </recommendedName>
</protein>
<feature type="transmembrane region" description="Helical" evidence="6">
    <location>
        <begin position="74"/>
        <end position="94"/>
    </location>
</feature>
<organism evidence="7 8">
    <name type="scientific">Xenorhabdus beddingii</name>
    <dbReference type="NCBI Taxonomy" id="40578"/>
    <lineage>
        <taxon>Bacteria</taxon>
        <taxon>Pseudomonadati</taxon>
        <taxon>Pseudomonadota</taxon>
        <taxon>Gammaproteobacteria</taxon>
        <taxon>Enterobacterales</taxon>
        <taxon>Morganellaceae</taxon>
        <taxon>Xenorhabdus</taxon>
    </lineage>
</organism>
<keyword evidence="8" id="KW-1185">Reference proteome</keyword>
<dbReference type="GO" id="GO:0005886">
    <property type="term" value="C:plasma membrane"/>
    <property type="evidence" value="ECO:0007669"/>
    <property type="project" value="UniProtKB-SubCell"/>
</dbReference>
<gene>
    <name evidence="7" type="ORF">Xbed_03203</name>
</gene>
<evidence type="ECO:0000256" key="6">
    <source>
        <dbReference type="RuleBase" id="RU363041"/>
    </source>
</evidence>
<evidence type="ECO:0000256" key="5">
    <source>
        <dbReference type="ARBA" id="ARBA00023136"/>
    </source>
</evidence>
<dbReference type="STRING" id="40578.Xbed_03203"/>
<keyword evidence="6" id="KW-1003">Cell membrane</keyword>
<dbReference type="EMBL" id="MUBK01000032">
    <property type="protein sequence ID" value="OTA18134.1"/>
    <property type="molecule type" value="Genomic_DNA"/>
</dbReference>
<sequence length="265" mass="28770">MLLIPELAIGAAVGLIISTTGVGGGVIILPILTYFFGLDALAAVATANFLSMLMKMSSSYMHFRMGNIPLRRSLMILLIMIPSTVLASYGVTLLSHLSHHQVQIEWGINVLVVLAILFSLYLFYRRIRQTQLQVDDTYPPSGLIKSLLLPGTGAGLVLGATGVGGGIVVLPLLLRYARMNIKQAIGVSLFVTMMLSGSSALAYAQGGYTHWKLALVLFVGSLLSMPFANYLMKRVPDRILQYATLFLILCSAVLMGIRLVGWDFF</sequence>
<name>A0A1Y2SJD5_9GAMM</name>
<feature type="transmembrane region" description="Helical" evidence="6">
    <location>
        <begin position="210"/>
        <end position="232"/>
    </location>
</feature>
<dbReference type="Pfam" id="PF01925">
    <property type="entry name" value="TauE"/>
    <property type="match status" value="1"/>
</dbReference>
<dbReference type="RefSeq" id="WP_086113872.1">
    <property type="nucleotide sequence ID" value="NZ_CAWNHF010000137.1"/>
</dbReference>
<comment type="subcellular location">
    <subcellularLocation>
        <location evidence="6">Cell membrane</location>
        <topology evidence="6">Multi-pass membrane protein</topology>
    </subcellularLocation>
    <subcellularLocation>
        <location evidence="1">Membrane</location>
        <topology evidence="1">Multi-pass membrane protein</topology>
    </subcellularLocation>
</comment>
<dbReference type="InterPro" id="IPR002781">
    <property type="entry name" value="TM_pro_TauE-like"/>
</dbReference>
<comment type="caution">
    <text evidence="7">The sequence shown here is derived from an EMBL/GenBank/DDBJ whole genome shotgun (WGS) entry which is preliminary data.</text>
</comment>
<keyword evidence="3 6" id="KW-0812">Transmembrane</keyword>
<keyword evidence="4 6" id="KW-1133">Transmembrane helix</keyword>
<keyword evidence="5 6" id="KW-0472">Membrane</keyword>
<evidence type="ECO:0000256" key="4">
    <source>
        <dbReference type="ARBA" id="ARBA00022989"/>
    </source>
</evidence>
<dbReference type="Proteomes" id="UP000194204">
    <property type="component" value="Unassembled WGS sequence"/>
</dbReference>
<proteinExistence type="inferred from homology"/>
<comment type="similarity">
    <text evidence="2 6">Belongs to the 4-toluene sulfonate uptake permease (TSUP) (TC 2.A.102) family.</text>
</comment>
<feature type="transmembrane region" description="Helical" evidence="6">
    <location>
        <begin position="106"/>
        <end position="124"/>
    </location>
</feature>
<feature type="transmembrane region" description="Helical" evidence="6">
    <location>
        <begin position="7"/>
        <end position="28"/>
    </location>
</feature>
<evidence type="ECO:0000256" key="2">
    <source>
        <dbReference type="ARBA" id="ARBA00009142"/>
    </source>
</evidence>
<feature type="transmembrane region" description="Helical" evidence="6">
    <location>
        <begin position="184"/>
        <end position="204"/>
    </location>
</feature>
<feature type="transmembrane region" description="Helical" evidence="6">
    <location>
        <begin position="239"/>
        <end position="260"/>
    </location>
</feature>
<dbReference type="InterPro" id="IPR051598">
    <property type="entry name" value="TSUP/Inactive_protease-like"/>
</dbReference>
<dbReference type="PANTHER" id="PTHR43701">
    <property type="entry name" value="MEMBRANE TRANSPORTER PROTEIN MJ0441-RELATED"/>
    <property type="match status" value="1"/>
</dbReference>
<evidence type="ECO:0000256" key="3">
    <source>
        <dbReference type="ARBA" id="ARBA00022692"/>
    </source>
</evidence>
<evidence type="ECO:0000313" key="8">
    <source>
        <dbReference type="Proteomes" id="UP000194204"/>
    </source>
</evidence>
<dbReference type="AlphaFoldDB" id="A0A1Y2SJD5"/>